<reference evidence="2 3" key="1">
    <citation type="submission" date="2019-03" db="EMBL/GenBank/DDBJ databases">
        <title>Genomic Encyclopedia of Type Strains, Phase IV (KMG-IV): sequencing the most valuable type-strain genomes for metagenomic binning, comparative biology and taxonomic classification.</title>
        <authorList>
            <person name="Goeker M."/>
        </authorList>
    </citation>
    <scope>NUCLEOTIDE SEQUENCE [LARGE SCALE GENOMIC DNA]</scope>
    <source>
        <strain evidence="2 3">DSM 2132</strain>
    </source>
</reference>
<dbReference type="Gene3D" id="1.20.910.10">
    <property type="entry name" value="Heme oxygenase-like"/>
    <property type="match status" value="1"/>
</dbReference>
<gene>
    <name evidence="2" type="ORF">EV659_10890</name>
</gene>
<keyword evidence="3" id="KW-1185">Reference proteome</keyword>
<dbReference type="InterPro" id="IPR016084">
    <property type="entry name" value="Haem_Oase-like_multi-hlx"/>
</dbReference>
<dbReference type="AlphaFoldDB" id="A0A4R2PFQ9"/>
<dbReference type="PANTHER" id="PTHR43198:SF2">
    <property type="entry name" value="SI:CH1073-67J19.1-RELATED"/>
    <property type="match status" value="1"/>
</dbReference>
<dbReference type="EMBL" id="SLXO01000008">
    <property type="protein sequence ID" value="TCP32991.1"/>
    <property type="molecule type" value="Genomic_DNA"/>
</dbReference>
<comment type="caution">
    <text evidence="2">The sequence shown here is derived from an EMBL/GenBank/DDBJ whole genome shotgun (WGS) entry which is preliminary data.</text>
</comment>
<dbReference type="InterPro" id="IPR050967">
    <property type="entry name" value="Thiamine_Salvage_TenA"/>
</dbReference>
<dbReference type="Proteomes" id="UP000295399">
    <property type="component" value="Unassembled WGS sequence"/>
</dbReference>
<dbReference type="InParanoid" id="A0A4R2PFQ9"/>
<dbReference type="CDD" id="cd19365">
    <property type="entry name" value="TenA_C-like"/>
    <property type="match status" value="1"/>
</dbReference>
<evidence type="ECO:0000259" key="1">
    <source>
        <dbReference type="Pfam" id="PF03070"/>
    </source>
</evidence>
<dbReference type="GO" id="GO:0005829">
    <property type="term" value="C:cytosol"/>
    <property type="evidence" value="ECO:0007669"/>
    <property type="project" value="TreeGrafter"/>
</dbReference>
<sequence length="224" mass="25054">MSTRFCDTAWAHIADLRSAILDLPLNRELAAGTLSRERFLTYMIQDSIYLVAFSRALALAAARAPDPEAVAIFAQSSQAALIAERSLHEDYFKRFSVSKKAVADARPNPTCHAYTSFLMATAHDSWEELVAAVLPCFWIYWDVGNRVAGRSVPGNPYQAWIDTYADPDFGAATDAVKAIADRAAADATPAVRTRMLDAFQMSTRYEWMFWDAAYRQEKWPLDLA</sequence>
<feature type="domain" description="Thiaminase-2/PQQC" evidence="1">
    <location>
        <begin position="24"/>
        <end position="215"/>
    </location>
</feature>
<evidence type="ECO:0000313" key="3">
    <source>
        <dbReference type="Proteomes" id="UP000295399"/>
    </source>
</evidence>
<dbReference type="OrthoDB" id="34166at2"/>
<accession>A0A4R2PFQ9</accession>
<dbReference type="InterPro" id="IPR004305">
    <property type="entry name" value="Thiaminase-2/PQQC"/>
</dbReference>
<protein>
    <submittedName>
        <fullName evidence="2">Thiaminase/transcriptional activator TenA</fullName>
    </submittedName>
</protein>
<organism evidence="2 3">
    <name type="scientific">Rhodothalassium salexigens DSM 2132</name>
    <dbReference type="NCBI Taxonomy" id="1188247"/>
    <lineage>
        <taxon>Bacteria</taxon>
        <taxon>Pseudomonadati</taxon>
        <taxon>Pseudomonadota</taxon>
        <taxon>Alphaproteobacteria</taxon>
        <taxon>Rhodothalassiales</taxon>
        <taxon>Rhodothalassiaceae</taxon>
        <taxon>Rhodothalassium</taxon>
    </lineage>
</organism>
<proteinExistence type="predicted"/>
<dbReference type="RefSeq" id="WP_132708926.1">
    <property type="nucleotide sequence ID" value="NZ_JACIGF010000008.1"/>
</dbReference>
<name>A0A4R2PFQ9_RHOSA</name>
<dbReference type="PANTHER" id="PTHR43198">
    <property type="entry name" value="BIFUNCTIONAL TH2 PROTEIN"/>
    <property type="match status" value="1"/>
</dbReference>
<dbReference type="Pfam" id="PF03070">
    <property type="entry name" value="TENA_THI-4"/>
    <property type="match status" value="1"/>
</dbReference>
<dbReference type="SUPFAM" id="SSF48613">
    <property type="entry name" value="Heme oxygenase-like"/>
    <property type="match status" value="1"/>
</dbReference>
<evidence type="ECO:0000313" key="2">
    <source>
        <dbReference type="EMBL" id="TCP32991.1"/>
    </source>
</evidence>